<feature type="compositionally biased region" description="Polar residues" evidence="1">
    <location>
        <begin position="204"/>
        <end position="215"/>
    </location>
</feature>
<name>A0A6A4GJP0_9AGAR</name>
<gene>
    <name evidence="2" type="ORF">BT96DRAFT_1026431</name>
</gene>
<organism evidence="2 3">
    <name type="scientific">Gymnopus androsaceus JB14</name>
    <dbReference type="NCBI Taxonomy" id="1447944"/>
    <lineage>
        <taxon>Eukaryota</taxon>
        <taxon>Fungi</taxon>
        <taxon>Dikarya</taxon>
        <taxon>Basidiomycota</taxon>
        <taxon>Agaricomycotina</taxon>
        <taxon>Agaricomycetes</taxon>
        <taxon>Agaricomycetidae</taxon>
        <taxon>Agaricales</taxon>
        <taxon>Marasmiineae</taxon>
        <taxon>Omphalotaceae</taxon>
        <taxon>Gymnopus</taxon>
    </lineage>
</organism>
<evidence type="ECO:0000256" key="1">
    <source>
        <dbReference type="SAM" id="MobiDB-lite"/>
    </source>
</evidence>
<reference evidence="2" key="1">
    <citation type="journal article" date="2019" name="Environ. Microbiol.">
        <title>Fungal ecological strategies reflected in gene transcription - a case study of two litter decomposers.</title>
        <authorList>
            <person name="Barbi F."/>
            <person name="Kohler A."/>
            <person name="Barry K."/>
            <person name="Baskaran P."/>
            <person name="Daum C."/>
            <person name="Fauchery L."/>
            <person name="Ihrmark K."/>
            <person name="Kuo A."/>
            <person name="LaButti K."/>
            <person name="Lipzen A."/>
            <person name="Morin E."/>
            <person name="Grigoriev I.V."/>
            <person name="Henrissat B."/>
            <person name="Lindahl B."/>
            <person name="Martin F."/>
        </authorList>
    </citation>
    <scope>NUCLEOTIDE SEQUENCE</scope>
    <source>
        <strain evidence="2">JB14</strain>
    </source>
</reference>
<dbReference type="EMBL" id="ML769933">
    <property type="protein sequence ID" value="KAE9385909.1"/>
    <property type="molecule type" value="Genomic_DNA"/>
</dbReference>
<dbReference type="AlphaFoldDB" id="A0A6A4GJP0"/>
<evidence type="ECO:0000313" key="3">
    <source>
        <dbReference type="Proteomes" id="UP000799118"/>
    </source>
</evidence>
<keyword evidence="3" id="KW-1185">Reference proteome</keyword>
<sequence>MNTGAVSSTLAYKHVNYPFFRYVVEDGETRVVDDHDFDEHTVQFKSKDMNTGTNFAHPFRESRAQKPIKFFLENGPPITGGTFGPGRLESSGFRSQTSAGTTYWYYSQAPDDFDYPPASTPTPESLGIVYLHRNTSDGGYQLWVWQQNDGGLCWRAVSLDPANRTFHPLIGDRVLHLTTSAKPSWVLSSTKTTYGTRHGDKIRSSTPRGQSSSDV</sequence>
<dbReference type="OrthoDB" id="2905962at2759"/>
<evidence type="ECO:0000313" key="2">
    <source>
        <dbReference type="EMBL" id="KAE9385909.1"/>
    </source>
</evidence>
<feature type="region of interest" description="Disordered" evidence="1">
    <location>
        <begin position="191"/>
        <end position="215"/>
    </location>
</feature>
<accession>A0A6A4GJP0</accession>
<dbReference type="Proteomes" id="UP000799118">
    <property type="component" value="Unassembled WGS sequence"/>
</dbReference>
<protein>
    <submittedName>
        <fullName evidence="2">Uncharacterized protein</fullName>
    </submittedName>
</protein>
<proteinExistence type="predicted"/>